<keyword evidence="4 10" id="KW-0812">Transmembrane</keyword>
<feature type="transmembrane region" description="Helical" evidence="10">
    <location>
        <begin position="189"/>
        <end position="210"/>
    </location>
</feature>
<evidence type="ECO:0000259" key="11">
    <source>
        <dbReference type="PROSITE" id="PS50111"/>
    </source>
</evidence>
<dbReference type="GO" id="GO:0005886">
    <property type="term" value="C:plasma membrane"/>
    <property type="evidence" value="ECO:0007669"/>
    <property type="project" value="UniProtKB-SubCell"/>
</dbReference>
<dbReference type="OrthoDB" id="8555762at2"/>
<comment type="similarity">
    <text evidence="7">Belongs to the methyl-accepting chemotaxis (MCP) protein family.</text>
</comment>
<dbReference type="Gene3D" id="1.10.287.950">
    <property type="entry name" value="Methyl-accepting chemotaxis protein"/>
    <property type="match status" value="1"/>
</dbReference>
<keyword evidence="3" id="KW-0488">Methylation</keyword>
<protein>
    <submittedName>
        <fullName evidence="12">Methyl-accepting chemotaxis sensory transducer with Cache sensor</fullName>
    </submittedName>
</protein>
<organism evidence="12 13">
    <name type="scientific">Paraburkholderia phenazinium</name>
    <dbReference type="NCBI Taxonomy" id="60549"/>
    <lineage>
        <taxon>Bacteria</taxon>
        <taxon>Pseudomonadati</taxon>
        <taxon>Pseudomonadota</taxon>
        <taxon>Betaproteobacteria</taxon>
        <taxon>Burkholderiales</taxon>
        <taxon>Burkholderiaceae</taxon>
        <taxon>Paraburkholderia</taxon>
    </lineage>
</organism>
<feature type="domain" description="Methyl-accepting transducer" evidence="11">
    <location>
        <begin position="272"/>
        <end position="501"/>
    </location>
</feature>
<dbReference type="InterPro" id="IPR004089">
    <property type="entry name" value="MCPsignal_dom"/>
</dbReference>
<name>A0A1N6HGP5_9BURK</name>
<dbReference type="GO" id="GO:0007165">
    <property type="term" value="P:signal transduction"/>
    <property type="evidence" value="ECO:0007669"/>
    <property type="project" value="UniProtKB-KW"/>
</dbReference>
<dbReference type="PRINTS" id="PR00260">
    <property type="entry name" value="CHEMTRNSDUCR"/>
</dbReference>
<dbReference type="SUPFAM" id="SSF58104">
    <property type="entry name" value="Methyl-accepting chemotaxis protein (MCP) signaling domain"/>
    <property type="match status" value="1"/>
</dbReference>
<dbReference type="EMBL" id="FSRM01000001">
    <property type="protein sequence ID" value="SIO18775.1"/>
    <property type="molecule type" value="Genomic_DNA"/>
</dbReference>
<dbReference type="Pfam" id="PF00015">
    <property type="entry name" value="MCPsignal"/>
    <property type="match status" value="1"/>
</dbReference>
<accession>A0A1N6HGP5</accession>
<dbReference type="PANTHER" id="PTHR43531">
    <property type="entry name" value="PROTEIN ICFG"/>
    <property type="match status" value="1"/>
</dbReference>
<dbReference type="InterPro" id="IPR004090">
    <property type="entry name" value="Chemotax_Me-accpt_rcpt"/>
</dbReference>
<keyword evidence="5 10" id="KW-1133">Transmembrane helix</keyword>
<dbReference type="Pfam" id="PF17200">
    <property type="entry name" value="sCache_2"/>
    <property type="match status" value="1"/>
</dbReference>
<comment type="subcellular location">
    <subcellularLocation>
        <location evidence="1">Cell membrane</location>
        <topology evidence="1">Multi-pass membrane protein</topology>
    </subcellularLocation>
</comment>
<dbReference type="InterPro" id="IPR033480">
    <property type="entry name" value="sCache_2"/>
</dbReference>
<evidence type="ECO:0000256" key="2">
    <source>
        <dbReference type="ARBA" id="ARBA00022475"/>
    </source>
</evidence>
<evidence type="ECO:0000256" key="6">
    <source>
        <dbReference type="ARBA" id="ARBA00023136"/>
    </source>
</evidence>
<evidence type="ECO:0000256" key="3">
    <source>
        <dbReference type="ARBA" id="ARBA00022481"/>
    </source>
</evidence>
<reference evidence="12 13" key="1">
    <citation type="submission" date="2016-11" db="EMBL/GenBank/DDBJ databases">
        <authorList>
            <person name="Jaros S."/>
            <person name="Januszkiewicz K."/>
            <person name="Wedrychowicz H."/>
        </authorList>
    </citation>
    <scope>NUCLEOTIDE SEQUENCE [LARGE SCALE GENOMIC DNA]</scope>
    <source>
        <strain evidence="12 13">GAS86</strain>
    </source>
</reference>
<proteinExistence type="inferred from homology"/>
<evidence type="ECO:0000256" key="9">
    <source>
        <dbReference type="SAM" id="Coils"/>
    </source>
</evidence>
<evidence type="ECO:0000256" key="4">
    <source>
        <dbReference type="ARBA" id="ARBA00022692"/>
    </source>
</evidence>
<evidence type="ECO:0000313" key="12">
    <source>
        <dbReference type="EMBL" id="SIO18775.1"/>
    </source>
</evidence>
<evidence type="ECO:0000256" key="5">
    <source>
        <dbReference type="ARBA" id="ARBA00022989"/>
    </source>
</evidence>
<feature type="coiled-coil region" evidence="9">
    <location>
        <begin position="472"/>
        <end position="510"/>
    </location>
</feature>
<dbReference type="AlphaFoldDB" id="A0A1N6HGP5"/>
<evidence type="ECO:0000256" key="7">
    <source>
        <dbReference type="ARBA" id="ARBA00029447"/>
    </source>
</evidence>
<dbReference type="GO" id="GO:0006935">
    <property type="term" value="P:chemotaxis"/>
    <property type="evidence" value="ECO:0007669"/>
    <property type="project" value="InterPro"/>
</dbReference>
<evidence type="ECO:0000256" key="10">
    <source>
        <dbReference type="SAM" id="Phobius"/>
    </source>
</evidence>
<dbReference type="SMART" id="SM01049">
    <property type="entry name" value="Cache_2"/>
    <property type="match status" value="1"/>
</dbReference>
<dbReference type="RefSeq" id="WP_074265175.1">
    <property type="nucleotide sequence ID" value="NZ_FSRM01000001.1"/>
</dbReference>
<keyword evidence="6 10" id="KW-0472">Membrane</keyword>
<dbReference type="PROSITE" id="PS50111">
    <property type="entry name" value="CHEMOTAXIS_TRANSDUC_2"/>
    <property type="match status" value="1"/>
</dbReference>
<keyword evidence="8" id="KW-0807">Transducer</keyword>
<dbReference type="FunFam" id="1.10.287.950:FF:000001">
    <property type="entry name" value="Methyl-accepting chemotaxis sensory transducer"/>
    <property type="match status" value="1"/>
</dbReference>
<dbReference type="CDD" id="cd11386">
    <property type="entry name" value="MCP_signal"/>
    <property type="match status" value="1"/>
</dbReference>
<evidence type="ECO:0000313" key="13">
    <source>
        <dbReference type="Proteomes" id="UP000184693"/>
    </source>
</evidence>
<evidence type="ECO:0000256" key="1">
    <source>
        <dbReference type="ARBA" id="ARBA00004651"/>
    </source>
</evidence>
<dbReference type="Proteomes" id="UP000184693">
    <property type="component" value="Unassembled WGS sequence"/>
</dbReference>
<evidence type="ECO:0000256" key="8">
    <source>
        <dbReference type="PROSITE-ProRule" id="PRU00284"/>
    </source>
</evidence>
<dbReference type="PROSITE" id="PS51257">
    <property type="entry name" value="PROKAR_LIPOPROTEIN"/>
    <property type="match status" value="1"/>
</dbReference>
<keyword evidence="9" id="KW-0175">Coiled coil</keyword>
<sequence>MSRLSLNAKLWSVLVIMWIGLLLLACSTAWESRQRMLDDRKSAIENIVEAATGVVDDLAAQAATHAISEDEAKKQALARLQSMRYGKDGFVMVTDSHPVVLMHPTLPDLRNKDVSAFKGPNGTLVFVNMVQTAQAHGQGYVEYLGRIQKASGYVAANKLTFVKRFKPWDWYIESGLYLNDIDDLFHAMLLQYLLIVLTIGALVSAAMLLISRNVRRSLGGEPSYAAEIANRIANNDLTAVVDTAPGDRSSMLFSMKLMQDHLTRTIGTIKNSADSIATASQQIAAGNLDLSQRTEEQAASLQETATSMEELTSTVHHNTENALQASALANSASDTAQRGGAVVGRVVETMHGISSSSARVADIINVIEGIAFQTNILALNAAVEAARAGEQGRGFAVVASEVRNLAQRSATAAKEIKALIGESVDRVQAGARLVEEAGNTIEEIVHAVKRVTEIMSAISSASQEQSTGIEQVNRAVTQMDQVTQQNAALVEEASAAAQSMADQAQELRHAVAGFKVGNLDPARTTGAGTAHLASPLPSFGPS</sequence>
<dbReference type="GO" id="GO:0004888">
    <property type="term" value="F:transmembrane signaling receptor activity"/>
    <property type="evidence" value="ECO:0007669"/>
    <property type="project" value="InterPro"/>
</dbReference>
<dbReference type="InterPro" id="IPR051310">
    <property type="entry name" value="MCP_chemotaxis"/>
</dbReference>
<dbReference type="PANTHER" id="PTHR43531:SF14">
    <property type="entry name" value="METHYL-ACCEPTING CHEMOTAXIS PROTEIN I-RELATED"/>
    <property type="match status" value="1"/>
</dbReference>
<dbReference type="SMART" id="SM00283">
    <property type="entry name" value="MA"/>
    <property type="match status" value="1"/>
</dbReference>
<keyword evidence="2" id="KW-1003">Cell membrane</keyword>
<gene>
    <name evidence="12" type="ORF">SAMN05444168_3258</name>
</gene>
<dbReference type="Gene3D" id="3.30.450.20">
    <property type="entry name" value="PAS domain"/>
    <property type="match status" value="1"/>
</dbReference>